<organism evidence="2 3">
    <name type="scientific">Vespula vulgaris</name>
    <name type="common">Yellow jacket</name>
    <name type="synonym">Wasp</name>
    <dbReference type="NCBI Taxonomy" id="7454"/>
    <lineage>
        <taxon>Eukaryota</taxon>
        <taxon>Metazoa</taxon>
        <taxon>Ecdysozoa</taxon>
        <taxon>Arthropoda</taxon>
        <taxon>Hexapoda</taxon>
        <taxon>Insecta</taxon>
        <taxon>Pterygota</taxon>
        <taxon>Neoptera</taxon>
        <taxon>Endopterygota</taxon>
        <taxon>Hymenoptera</taxon>
        <taxon>Apocrita</taxon>
        <taxon>Aculeata</taxon>
        <taxon>Vespoidea</taxon>
        <taxon>Vespidae</taxon>
        <taxon>Vespinae</taxon>
        <taxon>Vespula</taxon>
    </lineage>
</organism>
<dbReference type="Proteomes" id="UP000614350">
    <property type="component" value="Unassembled WGS sequence"/>
</dbReference>
<evidence type="ECO:0000313" key="2">
    <source>
        <dbReference type="EMBL" id="KAF7402920.1"/>
    </source>
</evidence>
<proteinExistence type="predicted"/>
<reference evidence="2" key="1">
    <citation type="journal article" date="2020" name="G3 (Bethesda)">
        <title>High-Quality Assemblies for Three Invasive Social Wasps from the &lt;i&gt;Vespula&lt;/i&gt; Genus.</title>
        <authorList>
            <person name="Harrop T.W.R."/>
            <person name="Guhlin J."/>
            <person name="McLaughlin G.M."/>
            <person name="Permina E."/>
            <person name="Stockwell P."/>
            <person name="Gilligan J."/>
            <person name="Le Lec M.F."/>
            <person name="Gruber M.A.M."/>
            <person name="Quinn O."/>
            <person name="Lovegrove M."/>
            <person name="Duncan E.J."/>
            <person name="Remnant E.J."/>
            <person name="Van Eeckhoven J."/>
            <person name="Graham B."/>
            <person name="Knapp R.A."/>
            <person name="Langford K.W."/>
            <person name="Kronenberg Z."/>
            <person name="Press M.O."/>
            <person name="Eacker S.M."/>
            <person name="Wilson-Rankin E.E."/>
            <person name="Purcell J."/>
            <person name="Lester P.J."/>
            <person name="Dearden P.K."/>
        </authorList>
    </citation>
    <scope>NUCLEOTIDE SEQUENCE</scope>
    <source>
        <strain evidence="2">Marl-1</strain>
    </source>
</reference>
<comment type="caution">
    <text evidence="2">The sequence shown here is derived from an EMBL/GenBank/DDBJ whole genome shotgun (WGS) entry which is preliminary data.</text>
</comment>
<keyword evidence="3" id="KW-1185">Reference proteome</keyword>
<dbReference type="EMBL" id="JACSEA010000004">
    <property type="protein sequence ID" value="KAF7402920.1"/>
    <property type="molecule type" value="Genomic_DNA"/>
</dbReference>
<feature type="region of interest" description="Disordered" evidence="1">
    <location>
        <begin position="135"/>
        <end position="159"/>
    </location>
</feature>
<protein>
    <submittedName>
        <fullName evidence="2">Uncharacterized protein</fullName>
    </submittedName>
</protein>
<accession>A0A834NBJ6</accession>
<name>A0A834NBJ6_VESVU</name>
<dbReference type="AlphaFoldDB" id="A0A834NBJ6"/>
<sequence length="193" mass="20336">MVNEFQILCPGQLSLPVHAELPQQRELTSRELVNASWKCYDPDGILDAEGVVVKALLPVLPPEKAKERRRFHQSANSYDFAGEARSREGSAVAGAGTGAGAGGAAAGAAAATEFMIGIREGRSVREFFKIWTYADGSSSSSSNSDNDNDRDNDNDSDTNSITSLAERMLSAATPTATTATTAAIVATAGVRRL</sequence>
<evidence type="ECO:0000256" key="1">
    <source>
        <dbReference type="SAM" id="MobiDB-lite"/>
    </source>
</evidence>
<evidence type="ECO:0000313" key="3">
    <source>
        <dbReference type="Proteomes" id="UP000614350"/>
    </source>
</evidence>
<gene>
    <name evidence="2" type="ORF">HZH66_005187</name>
</gene>